<sequence>MISKKNIKELILQKEYDQIISLAYQDHKKVLKYVQMNLFGNFNDPLKWYTIETIGKLAKNFGNEHQELYLNLIRRFIWAMNDESGNVPWGSAEGMGAIISNNPENFRSFTSILILNALDNFICFPGMLWATGVIAEEDKSLVIPFIDKLIPFIESNNPQILAYAIILMEKTDQVGQIDNLKYLEGKEDKVIIFIDGELVTTTIGDLAKKSIKVLENKSL</sequence>
<dbReference type="AlphaFoldDB" id="A0A1W1VFR4"/>
<evidence type="ECO:0000313" key="1">
    <source>
        <dbReference type="EMBL" id="SMB92227.1"/>
    </source>
</evidence>
<dbReference type="STRING" id="656914.SAMN00017405_1928"/>
<proteinExistence type="predicted"/>
<protein>
    <recommendedName>
        <fullName evidence="3">HEAT repeat domain-containing protein</fullName>
    </recommendedName>
</protein>
<dbReference type="Proteomes" id="UP000192731">
    <property type="component" value="Unassembled WGS sequence"/>
</dbReference>
<dbReference type="Gene3D" id="1.25.10.10">
    <property type="entry name" value="Leucine-rich Repeat Variant"/>
    <property type="match status" value="1"/>
</dbReference>
<dbReference type="SUPFAM" id="SSF48371">
    <property type="entry name" value="ARM repeat"/>
    <property type="match status" value="1"/>
</dbReference>
<dbReference type="EMBL" id="FWWT01000020">
    <property type="protein sequence ID" value="SMB92227.1"/>
    <property type="molecule type" value="Genomic_DNA"/>
</dbReference>
<dbReference type="OrthoDB" id="5430983at2"/>
<dbReference type="InterPro" id="IPR016024">
    <property type="entry name" value="ARM-type_fold"/>
</dbReference>
<reference evidence="1 2" key="1">
    <citation type="submission" date="2017-04" db="EMBL/GenBank/DDBJ databases">
        <authorList>
            <person name="Afonso C.L."/>
            <person name="Miller P.J."/>
            <person name="Scott M.A."/>
            <person name="Spackman E."/>
            <person name="Goraichik I."/>
            <person name="Dimitrov K.M."/>
            <person name="Suarez D.L."/>
            <person name="Swayne D.E."/>
        </authorList>
    </citation>
    <scope>NUCLEOTIDE SEQUENCE [LARGE SCALE GENOMIC DNA]</scope>
    <source>
        <strain evidence="1 2">DSM 11270</strain>
    </source>
</reference>
<name>A0A1W1VFR4_DESTI</name>
<dbReference type="InterPro" id="IPR054701">
    <property type="entry name" value="DVU0298-like"/>
</dbReference>
<keyword evidence="2" id="KW-1185">Reference proteome</keyword>
<gene>
    <name evidence="1" type="ORF">SAMN00017405_1928</name>
</gene>
<dbReference type="InterPro" id="IPR011989">
    <property type="entry name" value="ARM-like"/>
</dbReference>
<evidence type="ECO:0008006" key="3">
    <source>
        <dbReference type="Google" id="ProtNLM"/>
    </source>
</evidence>
<dbReference type="NCBIfam" id="NF045662">
    <property type="entry name" value="DVU0298_fam"/>
    <property type="match status" value="1"/>
</dbReference>
<dbReference type="RefSeq" id="WP_084053554.1">
    <property type="nucleotide sequence ID" value="NZ_FWWT01000020.1"/>
</dbReference>
<organism evidence="1 2">
    <name type="scientific">Desulfonispora thiosulfatigenes DSM 11270</name>
    <dbReference type="NCBI Taxonomy" id="656914"/>
    <lineage>
        <taxon>Bacteria</taxon>
        <taxon>Bacillati</taxon>
        <taxon>Bacillota</taxon>
        <taxon>Clostridia</taxon>
        <taxon>Eubacteriales</taxon>
        <taxon>Peptococcaceae</taxon>
        <taxon>Desulfonispora</taxon>
    </lineage>
</organism>
<accession>A0A1W1VFR4</accession>
<evidence type="ECO:0000313" key="2">
    <source>
        <dbReference type="Proteomes" id="UP000192731"/>
    </source>
</evidence>